<keyword evidence="1" id="KW-0064">Aspartyl protease</keyword>
<accession>A0AA89AT47</accession>
<proteinExistence type="predicted"/>
<dbReference type="AlphaFoldDB" id="A0AA89AT47"/>
<dbReference type="InterPro" id="IPR043502">
    <property type="entry name" value="DNA/RNA_pol_sf"/>
</dbReference>
<dbReference type="PANTHER" id="PTHR43383">
    <property type="entry name" value="NODULIN 6"/>
    <property type="match status" value="1"/>
</dbReference>
<dbReference type="EMBL" id="JAVXUP010001240">
    <property type="protein sequence ID" value="KAK3014222.1"/>
    <property type="molecule type" value="Genomic_DNA"/>
</dbReference>
<dbReference type="GO" id="GO:0004190">
    <property type="term" value="F:aspartic-type endopeptidase activity"/>
    <property type="evidence" value="ECO:0007669"/>
    <property type="project" value="UniProtKB-KW"/>
</dbReference>
<evidence type="ECO:0000256" key="1">
    <source>
        <dbReference type="ARBA" id="ARBA00022750"/>
    </source>
</evidence>
<evidence type="ECO:0000259" key="2">
    <source>
        <dbReference type="Pfam" id="PF07727"/>
    </source>
</evidence>
<keyword evidence="1" id="KW-0378">Hydrolase</keyword>
<sequence length="391" mass="44347">MESNTTTSNTKEKSEDDWDAEALFAAEEELALTASTFEQIDYENDWIVDSGCSNHMTGDQEKLQNLSEYKGSRVVVTANNSKLPIAHVGKMVVTPQFAANQMQLQNVYHVPNVKVYRDLKTSEKPMMKGRRLDSVYVMSAESAYVDKIRRSETPDLWHMRLSHVSYSKLSVMMNKSMLNGLPQLELSSNETGDSIDGDDAEQTIAQNPWQTGAYQGLSEEDLGACGKAKRCETYFLQMESVAQMDQLSGTKACLVARGFNQQYGLDYDETFSLVAKLTTVRVLLALAASKDWNLWQMDMKHAFLHEELDREIYMIQSLGFQNQGHPEYVCKLRKALYGLKQAPRAWYGKITEFLIQSGYLVTPADSSLFVKINERKLAIVLVYVDDFNHNR</sequence>
<dbReference type="Proteomes" id="UP001188597">
    <property type="component" value="Unassembled WGS sequence"/>
</dbReference>
<dbReference type="InterPro" id="IPR025724">
    <property type="entry name" value="GAG-pre-integrase_dom"/>
</dbReference>
<organism evidence="5 6">
    <name type="scientific">Escallonia herrerae</name>
    <dbReference type="NCBI Taxonomy" id="1293975"/>
    <lineage>
        <taxon>Eukaryota</taxon>
        <taxon>Viridiplantae</taxon>
        <taxon>Streptophyta</taxon>
        <taxon>Embryophyta</taxon>
        <taxon>Tracheophyta</taxon>
        <taxon>Spermatophyta</taxon>
        <taxon>Magnoliopsida</taxon>
        <taxon>eudicotyledons</taxon>
        <taxon>Gunneridae</taxon>
        <taxon>Pentapetalae</taxon>
        <taxon>asterids</taxon>
        <taxon>campanulids</taxon>
        <taxon>Escalloniales</taxon>
        <taxon>Escalloniaceae</taxon>
        <taxon>Escallonia</taxon>
    </lineage>
</organism>
<dbReference type="SUPFAM" id="SSF56672">
    <property type="entry name" value="DNA/RNA polymerases"/>
    <property type="match status" value="1"/>
</dbReference>
<dbReference type="PANTHER" id="PTHR43383:SF2">
    <property type="entry name" value="AMIDOHYDROLASE 2 FAMILY PROTEIN"/>
    <property type="match status" value="1"/>
</dbReference>
<dbReference type="Pfam" id="PF07727">
    <property type="entry name" value="RVT_2"/>
    <property type="match status" value="1"/>
</dbReference>
<dbReference type="Pfam" id="PF22936">
    <property type="entry name" value="Pol_BBD"/>
    <property type="match status" value="1"/>
</dbReference>
<evidence type="ECO:0000259" key="3">
    <source>
        <dbReference type="Pfam" id="PF13976"/>
    </source>
</evidence>
<keyword evidence="1" id="KW-0645">Protease</keyword>
<gene>
    <name evidence="5" type="ORF">RJ639_008967</name>
</gene>
<feature type="domain" description="Reverse transcriptase Ty1/copia-type" evidence="2">
    <location>
        <begin position="250"/>
        <end position="387"/>
    </location>
</feature>
<dbReference type="InterPro" id="IPR054722">
    <property type="entry name" value="PolX-like_BBD"/>
</dbReference>
<evidence type="ECO:0000259" key="4">
    <source>
        <dbReference type="Pfam" id="PF22936"/>
    </source>
</evidence>
<evidence type="ECO:0000313" key="6">
    <source>
        <dbReference type="Proteomes" id="UP001188597"/>
    </source>
</evidence>
<evidence type="ECO:0000313" key="5">
    <source>
        <dbReference type="EMBL" id="KAK3014222.1"/>
    </source>
</evidence>
<name>A0AA89AT47_9ASTE</name>
<feature type="domain" description="GAG-pre-integrase" evidence="3">
    <location>
        <begin position="150"/>
        <end position="185"/>
    </location>
</feature>
<reference evidence="5" key="1">
    <citation type="submission" date="2022-12" db="EMBL/GenBank/DDBJ databases">
        <title>Draft genome assemblies for two species of Escallonia (Escalloniales).</title>
        <authorList>
            <person name="Chanderbali A."/>
            <person name="Dervinis C."/>
            <person name="Anghel I."/>
            <person name="Soltis D."/>
            <person name="Soltis P."/>
            <person name="Zapata F."/>
        </authorList>
    </citation>
    <scope>NUCLEOTIDE SEQUENCE</scope>
    <source>
        <strain evidence="5">UCBG64.0493</strain>
        <tissue evidence="5">Leaf</tissue>
    </source>
</reference>
<dbReference type="InterPro" id="IPR013103">
    <property type="entry name" value="RVT_2"/>
</dbReference>
<dbReference type="Pfam" id="PF13976">
    <property type="entry name" value="gag_pre-integrs"/>
    <property type="match status" value="1"/>
</dbReference>
<comment type="caution">
    <text evidence="5">The sequence shown here is derived from an EMBL/GenBank/DDBJ whole genome shotgun (WGS) entry which is preliminary data.</text>
</comment>
<protein>
    <recommendedName>
        <fullName evidence="7">Reverse transcriptase Ty1/copia-type domain-containing protein</fullName>
    </recommendedName>
</protein>
<keyword evidence="6" id="KW-1185">Reference proteome</keyword>
<evidence type="ECO:0008006" key="7">
    <source>
        <dbReference type="Google" id="ProtNLM"/>
    </source>
</evidence>
<feature type="domain" description="Retrovirus-related Pol polyprotein from transposon TNT 1-94-like beta-barrel" evidence="4">
    <location>
        <begin position="46"/>
        <end position="114"/>
    </location>
</feature>